<dbReference type="InterPro" id="IPR011706">
    <property type="entry name" value="Cu-oxidase_C"/>
</dbReference>
<keyword evidence="8" id="KW-0560">Oxidoreductase</keyword>
<evidence type="ECO:0000256" key="5">
    <source>
        <dbReference type="ARBA" id="ARBA00022723"/>
    </source>
</evidence>
<comment type="caution">
    <text evidence="16">The sequence shown here is derived from an EMBL/GenBank/DDBJ whole genome shotgun (WGS) entry which is preliminary data.</text>
</comment>
<protein>
    <recommendedName>
        <fullName evidence="4">laccase</fullName>
        <ecNumber evidence="4">1.10.3.2</ecNumber>
    </recommendedName>
</protein>
<comment type="cofactor">
    <cofactor evidence="2">
        <name>Cu cation</name>
        <dbReference type="ChEBI" id="CHEBI:23378"/>
    </cofactor>
</comment>
<dbReference type="EC" id="1.10.3.2" evidence="4"/>
<dbReference type="InterPro" id="IPR045087">
    <property type="entry name" value="Cu-oxidase_fam"/>
</dbReference>
<dbReference type="GO" id="GO:0005507">
    <property type="term" value="F:copper ion binding"/>
    <property type="evidence" value="ECO:0007669"/>
    <property type="project" value="InterPro"/>
</dbReference>
<gene>
    <name evidence="16" type="ORF">EDB81DRAFT_864044</name>
</gene>
<dbReference type="GO" id="GO:0052716">
    <property type="term" value="F:hydroquinone:oxygen oxidoreductase activity"/>
    <property type="evidence" value="ECO:0007669"/>
    <property type="project" value="UniProtKB-EC"/>
</dbReference>
<dbReference type="CDD" id="cd13901">
    <property type="entry name" value="CuRO_3_MaLCC_like"/>
    <property type="match status" value="1"/>
</dbReference>
<dbReference type="EMBL" id="JAGMUV010000001">
    <property type="protein sequence ID" value="KAH7176380.1"/>
    <property type="molecule type" value="Genomic_DNA"/>
</dbReference>
<evidence type="ECO:0000256" key="9">
    <source>
        <dbReference type="ARBA" id="ARBA00023008"/>
    </source>
</evidence>
<dbReference type="Proteomes" id="UP000738349">
    <property type="component" value="Unassembled WGS sequence"/>
</dbReference>
<keyword evidence="5" id="KW-0479">Metal-binding</keyword>
<keyword evidence="17" id="KW-1185">Reference proteome</keyword>
<comment type="similarity">
    <text evidence="3">Belongs to the multicopper oxidase family.</text>
</comment>
<keyword evidence="12" id="KW-0439">Lignin degradation</keyword>
<evidence type="ECO:0000256" key="12">
    <source>
        <dbReference type="ARBA" id="ARBA00023185"/>
    </source>
</evidence>
<name>A0A9P9JN51_9HYPO</name>
<dbReference type="Pfam" id="PF00394">
    <property type="entry name" value="Cu-oxidase"/>
    <property type="match status" value="1"/>
</dbReference>
<dbReference type="OrthoDB" id="2121828at2759"/>
<dbReference type="CDD" id="cd13854">
    <property type="entry name" value="CuRO_1_MaLCC_like"/>
    <property type="match status" value="1"/>
</dbReference>
<proteinExistence type="inferred from homology"/>
<evidence type="ECO:0000259" key="14">
    <source>
        <dbReference type="Pfam" id="PF07731"/>
    </source>
</evidence>
<evidence type="ECO:0000313" key="16">
    <source>
        <dbReference type="EMBL" id="KAH7176380.1"/>
    </source>
</evidence>
<keyword evidence="11" id="KW-0325">Glycoprotein</keyword>
<evidence type="ECO:0000256" key="3">
    <source>
        <dbReference type="ARBA" id="ARBA00010609"/>
    </source>
</evidence>
<keyword evidence="6" id="KW-0732">Signal</keyword>
<evidence type="ECO:0000256" key="6">
    <source>
        <dbReference type="ARBA" id="ARBA00022729"/>
    </source>
</evidence>
<evidence type="ECO:0000256" key="2">
    <source>
        <dbReference type="ARBA" id="ARBA00001935"/>
    </source>
</evidence>
<dbReference type="FunFam" id="2.60.40.420:FF:000046">
    <property type="entry name" value="Multicopper oxidase"/>
    <property type="match status" value="1"/>
</dbReference>
<evidence type="ECO:0000256" key="8">
    <source>
        <dbReference type="ARBA" id="ARBA00023002"/>
    </source>
</evidence>
<dbReference type="SUPFAM" id="SSF49503">
    <property type="entry name" value="Cupredoxins"/>
    <property type="match status" value="3"/>
</dbReference>
<evidence type="ECO:0000256" key="1">
    <source>
        <dbReference type="ARBA" id="ARBA00000349"/>
    </source>
</evidence>
<keyword evidence="10" id="KW-1015">Disulfide bond</keyword>
<evidence type="ECO:0000259" key="13">
    <source>
        <dbReference type="Pfam" id="PF00394"/>
    </source>
</evidence>
<evidence type="ECO:0000259" key="15">
    <source>
        <dbReference type="Pfam" id="PF07732"/>
    </source>
</evidence>
<keyword evidence="9" id="KW-0186">Copper</keyword>
<dbReference type="GO" id="GO:0046274">
    <property type="term" value="P:lignin catabolic process"/>
    <property type="evidence" value="ECO:0007669"/>
    <property type="project" value="UniProtKB-KW"/>
</dbReference>
<keyword evidence="7" id="KW-0677">Repeat</keyword>
<feature type="domain" description="Plastocyanin-like" evidence="15">
    <location>
        <begin position="68"/>
        <end position="185"/>
    </location>
</feature>
<accession>A0A9P9JN51</accession>
<evidence type="ECO:0000256" key="7">
    <source>
        <dbReference type="ARBA" id="ARBA00022737"/>
    </source>
</evidence>
<dbReference type="FunFam" id="2.60.40.420:FF:000021">
    <property type="entry name" value="Extracellular dihydrogeodin oxidase/laccase"/>
    <property type="match status" value="1"/>
</dbReference>
<dbReference type="PANTHER" id="PTHR11709">
    <property type="entry name" value="MULTI-COPPER OXIDASE"/>
    <property type="match status" value="1"/>
</dbReference>
<dbReference type="Pfam" id="PF07731">
    <property type="entry name" value="Cu-oxidase_2"/>
    <property type="match status" value="1"/>
</dbReference>
<evidence type="ECO:0000256" key="10">
    <source>
        <dbReference type="ARBA" id="ARBA00023157"/>
    </source>
</evidence>
<dbReference type="AlphaFoldDB" id="A0A9P9JN51"/>
<evidence type="ECO:0000256" key="4">
    <source>
        <dbReference type="ARBA" id="ARBA00012297"/>
    </source>
</evidence>
<dbReference type="Gene3D" id="2.60.40.420">
    <property type="entry name" value="Cupredoxins - blue copper proteins"/>
    <property type="match status" value="3"/>
</dbReference>
<sequence>MSLVYPLGSAGPGYLSVFFVCLVGSKDVEACQGNTPDTRTQWCEYDITTDFDKVYVDTGNVKEYWLDVTDVTVAPDGIPRTAMAVNGSIPGPTLFADWGDTVIIHLTNSLSESLNGSSIHWHGIRQNHTNQHDGVVSITQCPLAPGQSMTYTWKATQYGTAWYHSHFGIQAWQGVLGGLIINGPASANYDEDLGVVFLNDWDHQTVDELHLIAQTRGPPTLDNGLINGTNVWTDANGTTTGDRFNVKFAAGTSYRMRLVGAAIDTHWKFSIDNHKMTVIANDLVPVEPWETTTLDISMGQRYDVIVTADQEDVADNFWMRAIPQIQCSDNESINNIKGIVYYGDSPSEPETTAYEYVDGCDDQTTSLVPVISHNVSAADWVSLSSASVSPNSAGLFKWYLNSTSMLVDWGTPSLQSIVNGVTAFEDDSAVIELNVADQWVYFVIETNMPIPHPIHLHGHDYYVLAQGLGSYTSDVVLNTANPPRRDTAMLPAAGYLVMAWQANNPGVWLMHCHIGWHASEGFAVQFVERQSEIAGITDVSLIDEVCEHWNLFQETHEIEQHDSGV</sequence>
<comment type="catalytic activity">
    <reaction evidence="1">
        <text>4 hydroquinone + O2 = 4 benzosemiquinone + 2 H2O</text>
        <dbReference type="Rhea" id="RHEA:11276"/>
        <dbReference type="ChEBI" id="CHEBI:15377"/>
        <dbReference type="ChEBI" id="CHEBI:15379"/>
        <dbReference type="ChEBI" id="CHEBI:17594"/>
        <dbReference type="ChEBI" id="CHEBI:17977"/>
        <dbReference type="EC" id="1.10.3.2"/>
    </reaction>
</comment>
<organism evidence="16 17">
    <name type="scientific">Dactylonectria macrodidyma</name>
    <dbReference type="NCBI Taxonomy" id="307937"/>
    <lineage>
        <taxon>Eukaryota</taxon>
        <taxon>Fungi</taxon>
        <taxon>Dikarya</taxon>
        <taxon>Ascomycota</taxon>
        <taxon>Pezizomycotina</taxon>
        <taxon>Sordariomycetes</taxon>
        <taxon>Hypocreomycetidae</taxon>
        <taxon>Hypocreales</taxon>
        <taxon>Nectriaceae</taxon>
        <taxon>Dactylonectria</taxon>
    </lineage>
</organism>
<dbReference type="Pfam" id="PF07732">
    <property type="entry name" value="Cu-oxidase_3"/>
    <property type="match status" value="1"/>
</dbReference>
<dbReference type="InterPro" id="IPR011707">
    <property type="entry name" value="Cu-oxidase-like_N"/>
</dbReference>
<dbReference type="CDD" id="cd13880">
    <property type="entry name" value="CuRO_2_MaLCC_like"/>
    <property type="match status" value="1"/>
</dbReference>
<feature type="domain" description="Plastocyanin-like" evidence="14">
    <location>
        <begin position="413"/>
        <end position="530"/>
    </location>
</feature>
<dbReference type="FunFam" id="2.60.40.420:FF:000038">
    <property type="entry name" value="Extracellular dihydrogeodin oxidase/laccase"/>
    <property type="match status" value="1"/>
</dbReference>
<dbReference type="InterPro" id="IPR001117">
    <property type="entry name" value="Cu-oxidase_2nd"/>
</dbReference>
<evidence type="ECO:0000313" key="17">
    <source>
        <dbReference type="Proteomes" id="UP000738349"/>
    </source>
</evidence>
<evidence type="ECO:0000256" key="11">
    <source>
        <dbReference type="ARBA" id="ARBA00023180"/>
    </source>
</evidence>
<feature type="domain" description="Plastocyanin-like" evidence="13">
    <location>
        <begin position="195"/>
        <end position="337"/>
    </location>
</feature>
<reference evidence="16" key="1">
    <citation type="journal article" date="2021" name="Nat. Commun.">
        <title>Genetic determinants of endophytism in the Arabidopsis root mycobiome.</title>
        <authorList>
            <person name="Mesny F."/>
            <person name="Miyauchi S."/>
            <person name="Thiergart T."/>
            <person name="Pickel B."/>
            <person name="Atanasova L."/>
            <person name="Karlsson M."/>
            <person name="Huettel B."/>
            <person name="Barry K.W."/>
            <person name="Haridas S."/>
            <person name="Chen C."/>
            <person name="Bauer D."/>
            <person name="Andreopoulos W."/>
            <person name="Pangilinan J."/>
            <person name="LaButti K."/>
            <person name="Riley R."/>
            <person name="Lipzen A."/>
            <person name="Clum A."/>
            <person name="Drula E."/>
            <person name="Henrissat B."/>
            <person name="Kohler A."/>
            <person name="Grigoriev I.V."/>
            <person name="Martin F.M."/>
            <person name="Hacquard S."/>
        </authorList>
    </citation>
    <scope>NUCLEOTIDE SEQUENCE</scope>
    <source>
        <strain evidence="16">MPI-CAGE-AT-0147</strain>
    </source>
</reference>
<dbReference type="InterPro" id="IPR008972">
    <property type="entry name" value="Cupredoxin"/>
</dbReference>
<dbReference type="PANTHER" id="PTHR11709:SF502">
    <property type="entry name" value="MULTICOPPER OXIDASE"/>
    <property type="match status" value="1"/>
</dbReference>